<dbReference type="InterPro" id="IPR036237">
    <property type="entry name" value="Xyl_isomerase-like_sf"/>
</dbReference>
<dbReference type="Pfam" id="PF01261">
    <property type="entry name" value="AP_endonuc_2"/>
    <property type="match status" value="1"/>
</dbReference>
<dbReference type="Proteomes" id="UP001055111">
    <property type="component" value="Unassembled WGS sequence"/>
</dbReference>
<comment type="caution">
    <text evidence="2">The sequence shown here is derived from an EMBL/GenBank/DDBJ whole genome shotgun (WGS) entry which is preliminary data.</text>
</comment>
<accession>A0AA37MNJ4</accession>
<dbReference type="EMBL" id="BPUS01000002">
    <property type="protein sequence ID" value="GJH24211.1"/>
    <property type="molecule type" value="Genomic_DNA"/>
</dbReference>
<dbReference type="InterPro" id="IPR050312">
    <property type="entry name" value="IolE/XylAMocC-like"/>
</dbReference>
<dbReference type="Gene3D" id="3.20.20.150">
    <property type="entry name" value="Divalent-metal-dependent TIM barrel enzymes"/>
    <property type="match status" value="1"/>
</dbReference>
<dbReference type="InterPro" id="IPR013022">
    <property type="entry name" value="Xyl_isomerase-like_TIM-brl"/>
</dbReference>
<organism evidence="2 3">
    <name type="scientific">Caballeronia novacaledonica</name>
    <dbReference type="NCBI Taxonomy" id="1544861"/>
    <lineage>
        <taxon>Bacteria</taxon>
        <taxon>Pseudomonadati</taxon>
        <taxon>Pseudomonadota</taxon>
        <taxon>Betaproteobacteria</taxon>
        <taxon>Burkholderiales</taxon>
        <taxon>Burkholderiaceae</taxon>
        <taxon>Caballeronia</taxon>
    </lineage>
</organism>
<name>A0AA37MNJ4_9BURK</name>
<keyword evidence="2" id="KW-0413">Isomerase</keyword>
<evidence type="ECO:0000313" key="3">
    <source>
        <dbReference type="Proteomes" id="UP001055111"/>
    </source>
</evidence>
<feature type="domain" description="Xylose isomerase-like TIM barrel" evidence="1">
    <location>
        <begin position="27"/>
        <end position="253"/>
    </location>
</feature>
<dbReference type="SUPFAM" id="SSF51658">
    <property type="entry name" value="Xylose isomerase-like"/>
    <property type="match status" value="1"/>
</dbReference>
<dbReference type="AlphaFoldDB" id="A0AA37MNJ4"/>
<protein>
    <submittedName>
        <fullName evidence="2">Sugar phosphate isomerase/epimerase</fullName>
    </submittedName>
</protein>
<gene>
    <name evidence="2" type="ORF">CBA19CS42_06865</name>
</gene>
<evidence type="ECO:0000313" key="2">
    <source>
        <dbReference type="EMBL" id="GJH24211.1"/>
    </source>
</evidence>
<evidence type="ECO:0000259" key="1">
    <source>
        <dbReference type="Pfam" id="PF01261"/>
    </source>
</evidence>
<reference evidence="2" key="1">
    <citation type="submission" date="2022-09" db="EMBL/GenBank/DDBJ databases">
        <title>Isolation and characterization of 3-chlorobenzoate degrading bacteria from soils in Shizuoka.</title>
        <authorList>
            <person name="Ifat A."/>
            <person name="Ogawa N."/>
            <person name="Kimbara K."/>
            <person name="Moriuchi R."/>
            <person name="Dohra H."/>
            <person name="Shintani M."/>
        </authorList>
    </citation>
    <scope>NUCLEOTIDE SEQUENCE</scope>
    <source>
        <strain evidence="2">19CS4-2</strain>
    </source>
</reference>
<proteinExistence type="predicted"/>
<dbReference type="RefSeq" id="WP_238210615.1">
    <property type="nucleotide sequence ID" value="NZ_BPUS01000002.1"/>
</dbReference>
<dbReference type="PANTHER" id="PTHR12110:SF48">
    <property type="entry name" value="BLL3656 PROTEIN"/>
    <property type="match status" value="1"/>
</dbReference>
<dbReference type="PANTHER" id="PTHR12110">
    <property type="entry name" value="HYDROXYPYRUVATE ISOMERASE"/>
    <property type="match status" value="1"/>
</dbReference>
<sequence length="276" mass="28654">MKAAPLLARPLAVAHLTALDVAPVPWVRLAARAGFDAVGLRMHPAVPGGVAYPMASGSAALHELRDALAGEGIAVHDVEFIPVVPALDPASFAPLFEAAASLGARCVNVSGDDPDEGRLAANLAALAELGRPFGLRIDLEFMRWRHVGSLVQAREMIARVGHPNLAVLVDALHLSRSGGTPEDIATMPPGWIGSAQLCDARAALPASDDDAIREARTDRLPPGDGALPLDALLRALPADVALSVEMPYPSLPADARLALAYGAARRVFDGLGVVSV</sequence>
<dbReference type="GO" id="GO:0016853">
    <property type="term" value="F:isomerase activity"/>
    <property type="evidence" value="ECO:0007669"/>
    <property type="project" value="UniProtKB-KW"/>
</dbReference>